<protein>
    <submittedName>
        <fullName evidence="1">AAA family ATPase</fullName>
    </submittedName>
</protein>
<keyword evidence="2" id="KW-1185">Reference proteome</keyword>
<name>A0ACC3YBY2_COLTU</name>
<reference evidence="1 2" key="1">
    <citation type="journal article" date="2020" name="Phytopathology">
        <title>Genome Sequence Resources of Colletotrichum truncatum, C. plurivorum, C. musicola, and C. sojae: Four Species Pathogenic to Soybean (Glycine max).</title>
        <authorList>
            <person name="Rogerio F."/>
            <person name="Boufleur T.R."/>
            <person name="Ciampi-Guillardi M."/>
            <person name="Sukno S.A."/>
            <person name="Thon M.R."/>
            <person name="Massola Junior N.S."/>
            <person name="Baroncelli R."/>
        </authorList>
    </citation>
    <scope>NUCLEOTIDE SEQUENCE [LARGE SCALE GENOMIC DNA]</scope>
    <source>
        <strain evidence="1 2">CMES1059</strain>
    </source>
</reference>
<proteinExistence type="predicted"/>
<accession>A0ACC3YBY2</accession>
<evidence type="ECO:0000313" key="1">
    <source>
        <dbReference type="EMBL" id="KAL0929325.1"/>
    </source>
</evidence>
<evidence type="ECO:0000313" key="2">
    <source>
        <dbReference type="Proteomes" id="UP000805649"/>
    </source>
</evidence>
<gene>
    <name evidence="1" type="ORF">CTRU02_215681</name>
</gene>
<dbReference type="Proteomes" id="UP000805649">
    <property type="component" value="Unassembled WGS sequence"/>
</dbReference>
<dbReference type="EMBL" id="VUJX02000018">
    <property type="protein sequence ID" value="KAL0929325.1"/>
    <property type="molecule type" value="Genomic_DNA"/>
</dbReference>
<organism evidence="1 2">
    <name type="scientific">Colletotrichum truncatum</name>
    <name type="common">Anthracnose fungus</name>
    <name type="synonym">Colletotrichum capsici</name>
    <dbReference type="NCBI Taxonomy" id="5467"/>
    <lineage>
        <taxon>Eukaryota</taxon>
        <taxon>Fungi</taxon>
        <taxon>Dikarya</taxon>
        <taxon>Ascomycota</taxon>
        <taxon>Pezizomycotina</taxon>
        <taxon>Sordariomycetes</taxon>
        <taxon>Hypocreomycetidae</taxon>
        <taxon>Glomerellales</taxon>
        <taxon>Glomerellaceae</taxon>
        <taxon>Colletotrichum</taxon>
        <taxon>Colletotrichum truncatum species complex</taxon>
    </lineage>
</organism>
<comment type="caution">
    <text evidence="1">The sequence shown here is derived from an EMBL/GenBank/DDBJ whole genome shotgun (WGS) entry which is preliminary data.</text>
</comment>
<sequence length="315" mass="36465">MVWDGDQFTDNDYLMCPPTLIAFLLKHKVWAFRIYISGLEEITWKEDPFLSLQLPEEKKRLVKSLVQGFGLDKDDFHLESYEDIIEGKGKGLVFLLHGPPGLGKTLTAESVAESTHRPLYHVSTGELSTNVEIIEKQLTEIFRLGLRWGAVVLLDEADVLMTKRTTAELERNAVVAVFLRLIEYYDGMLFLTTNRFDDFDNAFYNRIHVSLRYYPLQSSERTNIWRQHITRATQRPRNHNEYSQWSEETFQLLGQIETNGRDIRNFTRTAYGYALALGEDLSISHVMTVIRNNLNVDDSSKLVQSLNELEALQLR</sequence>